<reference evidence="7 8" key="1">
    <citation type="submission" date="2019-10" db="EMBL/GenBank/DDBJ databases">
        <title>Cognatihalovulum marinum gen. nov. sp. nov., a new member of the family Rhodobacteraceae isolated from deep seawater of the Northwest Indian Ocean.</title>
        <authorList>
            <person name="Ruan C."/>
            <person name="Wang J."/>
            <person name="Zheng X."/>
            <person name="Song L."/>
            <person name="Zhu Y."/>
            <person name="Huang Y."/>
            <person name="Lu Z."/>
            <person name="Du W."/>
            <person name="Huang L."/>
            <person name="Dai X."/>
        </authorList>
    </citation>
    <scope>NUCLEOTIDE SEQUENCE [LARGE SCALE GENOMIC DNA]</scope>
    <source>
        <strain evidence="7 8">2CG4</strain>
    </source>
</reference>
<dbReference type="InterPro" id="IPR003682">
    <property type="entry name" value="rRNA_ssu_MeTfrase_G"/>
</dbReference>
<dbReference type="GO" id="GO:0070043">
    <property type="term" value="F:rRNA (guanine-N7-)-methyltransferase activity"/>
    <property type="evidence" value="ECO:0007669"/>
    <property type="project" value="UniProtKB-UniRule"/>
</dbReference>
<keyword evidence="4 6" id="KW-0808">Transferase</keyword>
<gene>
    <name evidence="6 7" type="primary">rsmG</name>
    <name evidence="7" type="ORF">GE300_13775</name>
</gene>
<sequence length="210" mass="23391">MNRSETCLILRERLGVSRETTDRLEAYVALLTKWTRKINLISANTVEHVWARHILDSAQLWTAAPRSARKWLDMGSGGGLPGVVIGIIAAELRPDLEVVLLESDIRKGVFLQTCARELDLNAQILIDRIESAAPQSADVVSARALAPLVRLLDFADRHGHDGTVCLFPKGRTYREELTEAKRFWHVACKAVPSQTDPASVLLEIGDYKRV</sequence>
<dbReference type="Proteomes" id="UP000474957">
    <property type="component" value="Unassembled WGS sequence"/>
</dbReference>
<comment type="similarity">
    <text evidence="6">Belongs to the methyltransferase superfamily. RNA methyltransferase RsmG family.</text>
</comment>
<dbReference type="Gene3D" id="3.40.50.150">
    <property type="entry name" value="Vaccinia Virus protein VP39"/>
    <property type="match status" value="1"/>
</dbReference>
<accession>A0A6L5Z3L3</accession>
<comment type="catalytic activity">
    <reaction evidence="6">
        <text>guanosine(527) in 16S rRNA + S-adenosyl-L-methionine = N(7)-methylguanosine(527) in 16S rRNA + S-adenosyl-L-homocysteine</text>
        <dbReference type="Rhea" id="RHEA:42732"/>
        <dbReference type="Rhea" id="RHEA-COMP:10209"/>
        <dbReference type="Rhea" id="RHEA-COMP:10210"/>
        <dbReference type="ChEBI" id="CHEBI:57856"/>
        <dbReference type="ChEBI" id="CHEBI:59789"/>
        <dbReference type="ChEBI" id="CHEBI:74269"/>
        <dbReference type="ChEBI" id="CHEBI:74480"/>
        <dbReference type="EC" id="2.1.1.170"/>
    </reaction>
</comment>
<dbReference type="GO" id="GO:0005829">
    <property type="term" value="C:cytosol"/>
    <property type="evidence" value="ECO:0007669"/>
    <property type="project" value="TreeGrafter"/>
</dbReference>
<comment type="caution">
    <text evidence="6">Lacks conserved residue(s) required for the propagation of feature annotation.</text>
</comment>
<dbReference type="AlphaFoldDB" id="A0A6L5Z3L3"/>
<evidence type="ECO:0000313" key="8">
    <source>
        <dbReference type="Proteomes" id="UP000474957"/>
    </source>
</evidence>
<evidence type="ECO:0000256" key="1">
    <source>
        <dbReference type="ARBA" id="ARBA00022490"/>
    </source>
</evidence>
<comment type="function">
    <text evidence="6">Specifically methylates the N7 position of guanine in position 527 of 16S rRNA.</text>
</comment>
<keyword evidence="5 6" id="KW-0949">S-adenosyl-L-methionine</keyword>
<comment type="caution">
    <text evidence="7">The sequence shown here is derived from an EMBL/GenBank/DDBJ whole genome shotgun (WGS) entry which is preliminary data.</text>
</comment>
<evidence type="ECO:0000256" key="4">
    <source>
        <dbReference type="ARBA" id="ARBA00022679"/>
    </source>
</evidence>
<keyword evidence="1 6" id="KW-0963">Cytoplasm</keyword>
<dbReference type="EC" id="2.1.1.170" evidence="6"/>
<proteinExistence type="inferred from homology"/>
<evidence type="ECO:0000256" key="6">
    <source>
        <dbReference type="HAMAP-Rule" id="MF_00074"/>
    </source>
</evidence>
<dbReference type="Pfam" id="PF02527">
    <property type="entry name" value="GidB"/>
    <property type="match status" value="1"/>
</dbReference>
<organism evidence="7 8">
    <name type="scientific">Halovulum marinum</name>
    <dbReference type="NCBI Taxonomy" id="2662447"/>
    <lineage>
        <taxon>Bacteria</taxon>
        <taxon>Pseudomonadati</taxon>
        <taxon>Pseudomonadota</taxon>
        <taxon>Alphaproteobacteria</taxon>
        <taxon>Rhodobacterales</taxon>
        <taxon>Paracoccaceae</taxon>
        <taxon>Halovulum</taxon>
    </lineage>
</organism>
<feature type="binding site" evidence="6">
    <location>
        <begin position="129"/>
        <end position="130"/>
    </location>
    <ligand>
        <name>S-adenosyl-L-methionine</name>
        <dbReference type="ChEBI" id="CHEBI:59789"/>
    </ligand>
</feature>
<evidence type="ECO:0000256" key="3">
    <source>
        <dbReference type="ARBA" id="ARBA00022603"/>
    </source>
</evidence>
<dbReference type="PANTHER" id="PTHR31760">
    <property type="entry name" value="S-ADENOSYL-L-METHIONINE-DEPENDENT METHYLTRANSFERASES SUPERFAMILY PROTEIN"/>
    <property type="match status" value="1"/>
</dbReference>
<feature type="binding site" evidence="6">
    <location>
        <position position="75"/>
    </location>
    <ligand>
        <name>S-adenosyl-L-methionine</name>
        <dbReference type="ChEBI" id="CHEBI:59789"/>
    </ligand>
</feature>
<feature type="binding site" evidence="6">
    <location>
        <position position="80"/>
    </location>
    <ligand>
        <name>S-adenosyl-L-methionine</name>
        <dbReference type="ChEBI" id="CHEBI:59789"/>
    </ligand>
</feature>
<comment type="subcellular location">
    <subcellularLocation>
        <location evidence="6">Cytoplasm</location>
    </subcellularLocation>
</comment>
<dbReference type="SUPFAM" id="SSF53335">
    <property type="entry name" value="S-adenosyl-L-methionine-dependent methyltransferases"/>
    <property type="match status" value="1"/>
</dbReference>
<evidence type="ECO:0000256" key="5">
    <source>
        <dbReference type="ARBA" id="ARBA00022691"/>
    </source>
</evidence>
<dbReference type="EMBL" id="WIND01000011">
    <property type="protein sequence ID" value="MSU90670.1"/>
    <property type="molecule type" value="Genomic_DNA"/>
</dbReference>
<evidence type="ECO:0000313" key="7">
    <source>
        <dbReference type="EMBL" id="MSU90670.1"/>
    </source>
</evidence>
<dbReference type="InterPro" id="IPR029063">
    <property type="entry name" value="SAM-dependent_MTases_sf"/>
</dbReference>
<dbReference type="PIRSF" id="PIRSF003078">
    <property type="entry name" value="GidB"/>
    <property type="match status" value="1"/>
</dbReference>
<dbReference type="HAMAP" id="MF_00074">
    <property type="entry name" value="16SrRNA_methyltr_G"/>
    <property type="match status" value="1"/>
</dbReference>
<dbReference type="RefSeq" id="WP_154447157.1">
    <property type="nucleotide sequence ID" value="NZ_WIND01000011.1"/>
</dbReference>
<keyword evidence="3 6" id="KW-0489">Methyltransferase</keyword>
<dbReference type="NCBIfam" id="TIGR00138">
    <property type="entry name" value="rsmG_gidB"/>
    <property type="match status" value="1"/>
</dbReference>
<keyword evidence="2 6" id="KW-0698">rRNA processing</keyword>
<feature type="binding site" evidence="6">
    <location>
        <position position="143"/>
    </location>
    <ligand>
        <name>S-adenosyl-L-methionine</name>
        <dbReference type="ChEBI" id="CHEBI:59789"/>
    </ligand>
</feature>
<evidence type="ECO:0000256" key="2">
    <source>
        <dbReference type="ARBA" id="ARBA00022552"/>
    </source>
</evidence>
<protein>
    <recommendedName>
        <fullName evidence="6">Ribosomal RNA small subunit methyltransferase G</fullName>
        <ecNumber evidence="6">2.1.1.170</ecNumber>
    </recommendedName>
    <alternativeName>
        <fullName evidence="6">16S rRNA 7-methylguanosine methyltransferase</fullName>
        <shortName evidence="6">16S rRNA m7G methyltransferase</shortName>
    </alternativeName>
</protein>
<name>A0A6L5Z3L3_9RHOB</name>
<keyword evidence="8" id="KW-1185">Reference proteome</keyword>
<dbReference type="PANTHER" id="PTHR31760:SF0">
    <property type="entry name" value="S-ADENOSYL-L-METHIONINE-DEPENDENT METHYLTRANSFERASES SUPERFAMILY PROTEIN"/>
    <property type="match status" value="1"/>
</dbReference>